<evidence type="ECO:0000256" key="10">
    <source>
        <dbReference type="ARBA" id="ARBA00023180"/>
    </source>
</evidence>
<dbReference type="Gene3D" id="3.90.550.10">
    <property type="entry name" value="Spore Coat Polysaccharide Biosynthesis Protein SpsA, Chain A"/>
    <property type="match status" value="1"/>
</dbReference>
<dbReference type="AlphaFoldDB" id="Q757J5"/>
<dbReference type="Pfam" id="PF11051">
    <property type="entry name" value="Mannosyl_trans3"/>
    <property type="match status" value="1"/>
</dbReference>
<evidence type="ECO:0000256" key="5">
    <source>
        <dbReference type="ARBA" id="ARBA00022692"/>
    </source>
</evidence>
<evidence type="ECO:0000256" key="3">
    <source>
        <dbReference type="ARBA" id="ARBA00009105"/>
    </source>
</evidence>
<dbReference type="RefSeq" id="NP_984878.1">
    <property type="nucleotide sequence ID" value="NM_210232.1"/>
</dbReference>
<evidence type="ECO:0000256" key="12">
    <source>
        <dbReference type="SAM" id="Phobius"/>
    </source>
</evidence>
<evidence type="ECO:0000256" key="7">
    <source>
        <dbReference type="ARBA" id="ARBA00022989"/>
    </source>
</evidence>
<keyword evidence="14" id="KW-1185">Reference proteome</keyword>
<dbReference type="KEGG" id="ago:AGOS_AER018C"/>
<dbReference type="InterPro" id="IPR022751">
    <property type="entry name" value="Alpha_mannosyltransferase"/>
</dbReference>
<keyword evidence="7 12" id="KW-1133">Transmembrane helix</keyword>
<dbReference type="HOGENOM" id="CLU_013298_1_1_1"/>
<evidence type="ECO:0000256" key="11">
    <source>
        <dbReference type="SAM" id="MobiDB-lite"/>
    </source>
</evidence>
<reference evidence="14" key="2">
    <citation type="journal article" date="2013" name="G3 (Bethesda)">
        <title>Genomes of Ashbya fungi isolated from insects reveal four mating-type loci, numerous translocations, lack of transposons, and distinct gene duplications.</title>
        <authorList>
            <person name="Dietrich F.S."/>
            <person name="Voegeli S."/>
            <person name="Kuo S."/>
            <person name="Philippsen P."/>
        </authorList>
    </citation>
    <scope>GENOME REANNOTATION</scope>
    <source>
        <strain evidence="14">ATCC 10895 / CBS 109.51 / FGSC 9923 / NRRL Y-1056</strain>
    </source>
</reference>
<evidence type="ECO:0000313" key="13">
    <source>
        <dbReference type="EMBL" id="AAS52702.1"/>
    </source>
</evidence>
<dbReference type="PANTHER" id="PTHR31646">
    <property type="entry name" value="ALPHA-1,2-MANNOSYLTRANSFERASE MNN2"/>
    <property type="match status" value="1"/>
</dbReference>
<comment type="pathway">
    <text evidence="2">Protein modification; protein glycosylation.</text>
</comment>
<dbReference type="GO" id="GO:0000026">
    <property type="term" value="F:alpha-1,2-mannosyltransferase activity"/>
    <property type="evidence" value="ECO:0000318"/>
    <property type="project" value="GO_Central"/>
</dbReference>
<organism evidence="13 14">
    <name type="scientific">Eremothecium gossypii (strain ATCC 10895 / CBS 109.51 / FGSC 9923 / NRRL Y-1056)</name>
    <name type="common">Yeast</name>
    <name type="synonym">Ashbya gossypii</name>
    <dbReference type="NCBI Taxonomy" id="284811"/>
    <lineage>
        <taxon>Eukaryota</taxon>
        <taxon>Fungi</taxon>
        <taxon>Dikarya</taxon>
        <taxon>Ascomycota</taxon>
        <taxon>Saccharomycotina</taxon>
        <taxon>Saccharomycetes</taxon>
        <taxon>Saccharomycetales</taxon>
        <taxon>Saccharomycetaceae</taxon>
        <taxon>Eremothecium</taxon>
    </lineage>
</organism>
<name>Q757J5_EREGS</name>
<keyword evidence="6" id="KW-0735">Signal-anchor</keyword>
<evidence type="ECO:0000256" key="4">
    <source>
        <dbReference type="ARBA" id="ARBA00022679"/>
    </source>
</evidence>
<feature type="transmembrane region" description="Helical" evidence="12">
    <location>
        <begin position="12"/>
        <end position="30"/>
    </location>
</feature>
<protein>
    <submittedName>
        <fullName evidence="13">AER018Cp</fullName>
    </submittedName>
</protein>
<dbReference type="PANTHER" id="PTHR31646:SF1">
    <property type="entry name" value="ALPHA-1,2-MANNOSYLTRANSFERASE MNN2"/>
    <property type="match status" value="1"/>
</dbReference>
<dbReference type="FunCoup" id="Q757J5">
    <property type="interactions" value="72"/>
</dbReference>
<keyword evidence="4" id="KW-0808">Transferase</keyword>
<keyword evidence="10" id="KW-0325">Glycoprotein</keyword>
<comment type="subcellular location">
    <subcellularLocation>
        <location evidence="1">Golgi apparatus membrane</location>
        <topology evidence="1">Single-pass type II membrane protein</topology>
    </subcellularLocation>
</comment>
<dbReference type="Proteomes" id="UP000000591">
    <property type="component" value="Chromosome V"/>
</dbReference>
<keyword evidence="5 12" id="KW-0812">Transmembrane</keyword>
<comment type="similarity">
    <text evidence="3">Belongs to the MNN1/MNT family.</text>
</comment>
<gene>
    <name evidence="13" type="ORF">AGOS_AER018C</name>
</gene>
<dbReference type="SUPFAM" id="SSF53448">
    <property type="entry name" value="Nucleotide-diphospho-sugar transferases"/>
    <property type="match status" value="1"/>
</dbReference>
<dbReference type="InterPro" id="IPR029044">
    <property type="entry name" value="Nucleotide-diphossugar_trans"/>
</dbReference>
<feature type="compositionally biased region" description="Basic and acidic residues" evidence="11">
    <location>
        <begin position="68"/>
        <end position="80"/>
    </location>
</feature>
<evidence type="ECO:0000256" key="9">
    <source>
        <dbReference type="ARBA" id="ARBA00023136"/>
    </source>
</evidence>
<evidence type="ECO:0000256" key="1">
    <source>
        <dbReference type="ARBA" id="ARBA00004323"/>
    </source>
</evidence>
<dbReference type="CAZy" id="GT71">
    <property type="family name" value="Glycosyltransferase Family 71"/>
</dbReference>
<evidence type="ECO:0000256" key="8">
    <source>
        <dbReference type="ARBA" id="ARBA00023034"/>
    </source>
</evidence>
<evidence type="ECO:0000313" key="14">
    <source>
        <dbReference type="Proteomes" id="UP000000591"/>
    </source>
</evidence>
<proteinExistence type="inferred from homology"/>
<dbReference type="GO" id="GO:0000139">
    <property type="term" value="C:Golgi membrane"/>
    <property type="evidence" value="ECO:0007669"/>
    <property type="project" value="UniProtKB-SubCell"/>
</dbReference>
<dbReference type="eggNOG" id="ENOG502QQ16">
    <property type="taxonomic scope" value="Eukaryota"/>
</dbReference>
<accession>Q757J5</accession>
<dbReference type="InParanoid" id="Q757J5"/>
<dbReference type="STRING" id="284811.Q757J5"/>
<dbReference type="GeneID" id="4621079"/>
<sequence>MLRRKYSKTLKLSLITVALGALFLVTNRWLPGEFPSVYTEYLQNRLPNLGSFGKQQHMEEQESQTRQMIEEGEMRSKPSELLEEEAARTEQAERKSQIFAFYQKVFELLAEHSPSGQISHKSGRQCQVSQVVLQGHLDDTSHWPLLTREHLSKCLKMTQKDKQMVSDKHMHYVDALSNLKLSKRAYSGAGIVTVGGGKFSMLALLLIKSLRKVGTSLPVEVLIPPGEEEEYDYCSKLLPEVGAKCIYLKDVLPPAVINNHYFEGYQLKSAAIIASSFKDLLLLDADNIPILNLDDIFQSKPYVEHGLVLWPDFWRRSTSPDYYEIARVQVDYNRRVRNHIDNLTPASVYTQNMKDLSSIPMHDMEGTLPDPSTESGQLLIDKERHLSTVLLSLYYNVNGETWYYPLFSQGAPGEGDKETFIAAANFYRKPYYQVRTSTGAEGYHTKKGFSGVAMLQHDFREDYRRYEAAREDVKTKYAKSQQYDPEYTVEGFYKKYFEDPNQPPVDVMFVHANLPKFEPLKMSEKQLLMENGSHFRSYSHLDKLHNYDIELESFRVLNEYLCVRKVQLKFYKDKLSRPAKWNSMCKYVEDRLKFLESTHEEALRKT</sequence>
<dbReference type="GO" id="GO:0046354">
    <property type="term" value="P:mannan biosynthetic process"/>
    <property type="evidence" value="ECO:0000318"/>
    <property type="project" value="GO_Central"/>
</dbReference>
<reference evidence="13 14" key="1">
    <citation type="journal article" date="2004" name="Science">
        <title>The Ashbya gossypii genome as a tool for mapping the ancient Saccharomyces cerevisiae genome.</title>
        <authorList>
            <person name="Dietrich F.S."/>
            <person name="Voegeli S."/>
            <person name="Brachat S."/>
            <person name="Lerch A."/>
            <person name="Gates K."/>
            <person name="Steiner S."/>
            <person name="Mohr C."/>
            <person name="Pohlmann R."/>
            <person name="Luedi P."/>
            <person name="Choi S."/>
            <person name="Wing R.A."/>
            <person name="Flavier A."/>
            <person name="Gaffney T.D."/>
            <person name="Philippsen P."/>
        </authorList>
    </citation>
    <scope>NUCLEOTIDE SEQUENCE [LARGE SCALE GENOMIC DNA]</scope>
    <source>
        <strain evidence="14">ATCC 10895 / CBS 109.51 / FGSC 9923 / NRRL Y-1056</strain>
    </source>
</reference>
<evidence type="ECO:0000256" key="6">
    <source>
        <dbReference type="ARBA" id="ARBA00022968"/>
    </source>
</evidence>
<dbReference type="OrthoDB" id="430354at2759"/>
<dbReference type="OMA" id="KGYQYKA"/>
<dbReference type="FunFam" id="3.90.550.10:FF:000177">
    <property type="entry name" value="MNN5p Alpha-1,2-mannosyltransferase"/>
    <property type="match status" value="1"/>
</dbReference>
<dbReference type="GO" id="GO:0005794">
    <property type="term" value="C:Golgi apparatus"/>
    <property type="evidence" value="ECO:0000318"/>
    <property type="project" value="GO_Central"/>
</dbReference>
<feature type="region of interest" description="Disordered" evidence="11">
    <location>
        <begin position="53"/>
        <end position="80"/>
    </location>
</feature>
<keyword evidence="9 12" id="KW-0472">Membrane</keyword>
<dbReference type="EMBL" id="AE016818">
    <property type="protein sequence ID" value="AAS52702.1"/>
    <property type="molecule type" value="Genomic_DNA"/>
</dbReference>
<keyword evidence="8" id="KW-0333">Golgi apparatus</keyword>
<evidence type="ECO:0000256" key="2">
    <source>
        <dbReference type="ARBA" id="ARBA00004922"/>
    </source>
</evidence>